<dbReference type="RefSeq" id="WP_377834432.1">
    <property type="nucleotide sequence ID" value="NZ_JBHRSK010000014.1"/>
</dbReference>
<feature type="domain" description="PepSY" evidence="2">
    <location>
        <begin position="44"/>
        <end position="100"/>
    </location>
</feature>
<keyword evidence="4" id="KW-1185">Reference proteome</keyword>
<accession>A0ABV7AJS8</accession>
<protein>
    <submittedName>
        <fullName evidence="3">PepSY domain-containing protein</fullName>
    </submittedName>
</protein>
<dbReference type="Proteomes" id="UP001595443">
    <property type="component" value="Unassembled WGS sequence"/>
</dbReference>
<dbReference type="Gene3D" id="3.10.450.40">
    <property type="match status" value="1"/>
</dbReference>
<gene>
    <name evidence="3" type="ORF">ACFOES_16320</name>
</gene>
<proteinExistence type="predicted"/>
<comment type="caution">
    <text evidence="3">The sequence shown here is derived from an EMBL/GenBank/DDBJ whole genome shotgun (WGS) entry which is preliminary data.</text>
</comment>
<sequence length="105" mass="11276">MMRPVLSLGLALALAAAAVTAPARADDDDHDRARDALKSDQVMPLAQIMTAVETKLKARVIKVEFEDHNGGYRYEFELIDPHGKVSEVTVDARTGKVVGAETGGD</sequence>
<evidence type="ECO:0000256" key="1">
    <source>
        <dbReference type="SAM" id="SignalP"/>
    </source>
</evidence>
<feature type="chain" id="PRO_5047420321" evidence="1">
    <location>
        <begin position="26"/>
        <end position="105"/>
    </location>
</feature>
<organism evidence="3 4">
    <name type="scientific">Acidimangrovimonas pyrenivorans</name>
    <dbReference type="NCBI Taxonomy" id="2030798"/>
    <lineage>
        <taxon>Bacteria</taxon>
        <taxon>Pseudomonadati</taxon>
        <taxon>Pseudomonadota</taxon>
        <taxon>Alphaproteobacteria</taxon>
        <taxon>Rhodobacterales</taxon>
        <taxon>Paracoccaceae</taxon>
        <taxon>Acidimangrovimonas</taxon>
    </lineage>
</organism>
<feature type="signal peptide" evidence="1">
    <location>
        <begin position="1"/>
        <end position="25"/>
    </location>
</feature>
<dbReference type="EMBL" id="JBHRSK010000014">
    <property type="protein sequence ID" value="MFC2969668.1"/>
    <property type="molecule type" value="Genomic_DNA"/>
</dbReference>
<dbReference type="InterPro" id="IPR025711">
    <property type="entry name" value="PepSY"/>
</dbReference>
<evidence type="ECO:0000313" key="3">
    <source>
        <dbReference type="EMBL" id="MFC2969668.1"/>
    </source>
</evidence>
<reference evidence="4" key="1">
    <citation type="journal article" date="2019" name="Int. J. Syst. Evol. Microbiol.">
        <title>The Global Catalogue of Microorganisms (GCM) 10K type strain sequencing project: providing services to taxonomists for standard genome sequencing and annotation.</title>
        <authorList>
            <consortium name="The Broad Institute Genomics Platform"/>
            <consortium name="The Broad Institute Genome Sequencing Center for Infectious Disease"/>
            <person name="Wu L."/>
            <person name="Ma J."/>
        </authorList>
    </citation>
    <scope>NUCLEOTIDE SEQUENCE [LARGE SCALE GENOMIC DNA]</scope>
    <source>
        <strain evidence="4">KCTC 62192</strain>
    </source>
</reference>
<evidence type="ECO:0000313" key="4">
    <source>
        <dbReference type="Proteomes" id="UP001595443"/>
    </source>
</evidence>
<keyword evidence="1" id="KW-0732">Signal</keyword>
<dbReference type="Pfam" id="PF03413">
    <property type="entry name" value="PepSY"/>
    <property type="match status" value="1"/>
</dbReference>
<name>A0ABV7AJS8_9RHOB</name>
<evidence type="ECO:0000259" key="2">
    <source>
        <dbReference type="Pfam" id="PF03413"/>
    </source>
</evidence>